<dbReference type="EC" id="2.3.1.13" evidence="2"/>
<reference evidence="2 4" key="5">
    <citation type="journal article" date="2002" name="Genome Biol.">
        <title>Heterochromatic sequences in a Drosophila whole-genome shotgun assembly.</title>
        <authorList>
            <person name="Hoskins R.A."/>
            <person name="Smith C.D."/>
            <person name="Carlson J.W."/>
            <person name="Carvalho A.B."/>
            <person name="Halpern A."/>
            <person name="Kaminker J.S."/>
            <person name="Kennedy C."/>
            <person name="Mungall C.J."/>
            <person name="Sullivan B.A."/>
            <person name="Sutton G.G."/>
            <person name="Yasuhara J.C."/>
            <person name="Wakimoto B.T."/>
            <person name="Myers E.W."/>
            <person name="Celniker S.E."/>
            <person name="Rubin G.M."/>
            <person name="Karpen G.H."/>
        </authorList>
    </citation>
    <scope>NUCLEOTIDE SEQUENCE [LARGE SCALE GENOMIC DNA]</scope>
    <source>
        <strain evidence="4">Berkeley</strain>
    </source>
</reference>
<dbReference type="AlphaFoldDB" id="X2JDI9"/>
<evidence type="ECO:0007829" key="5">
    <source>
        <dbReference type="PeptideAtlas" id="X2JDI9"/>
    </source>
</evidence>
<dbReference type="EMBL" id="AE014134">
    <property type="protein sequence ID" value="AHN54250.1"/>
    <property type="molecule type" value="Genomic_DNA"/>
</dbReference>
<reference evidence="2 4" key="4">
    <citation type="journal article" date="2002" name="Genome Biol.">
        <title>The transposable elements of the Drosophila melanogaster euchromatin: a genomics perspective.</title>
        <authorList>
            <person name="Kaminker J.S."/>
            <person name="Bergman C.M."/>
            <person name="Kronmiller B."/>
            <person name="Carlson J."/>
            <person name="Svirskas R."/>
            <person name="Patel S."/>
            <person name="Frise E."/>
            <person name="Wheeler D.A."/>
            <person name="Lewis S.E."/>
            <person name="Rubin G.M."/>
            <person name="Ashburner M."/>
            <person name="Celniker S.E."/>
        </authorList>
    </citation>
    <scope>NUCLEOTIDE SEQUENCE [LARGE SCALE GENOMIC DNA]</scope>
    <source>
        <strain evidence="4">Berkeley</strain>
    </source>
</reference>
<dbReference type="ExpressionAtlas" id="X2JDI9">
    <property type="expression patterns" value="baseline and differential"/>
</dbReference>
<dbReference type="RefSeq" id="NP_001285736.1">
    <property type="nucleotide sequence ID" value="NM_001298807.1"/>
</dbReference>
<dbReference type="SMR" id="X2JDI9"/>
<dbReference type="Proteomes" id="UP000000803">
    <property type="component" value="Chromosome 2L"/>
</dbReference>
<proteinExistence type="evidence at protein level"/>
<evidence type="ECO:0000313" key="2">
    <source>
        <dbReference type="EMBL" id="AHN54250.1"/>
    </source>
</evidence>
<dbReference type="Bgee" id="FBgn0031974">
    <property type="expression patterns" value="Expressed in adult middle midgut class I enteroendocrine cell in adult midgut (Drosophila) and 73 other cell types or tissues"/>
</dbReference>
<organism evidence="2 4">
    <name type="scientific">Drosophila melanogaster</name>
    <name type="common">Fruit fly</name>
    <dbReference type="NCBI Taxonomy" id="7227"/>
    <lineage>
        <taxon>Eukaryota</taxon>
        <taxon>Metazoa</taxon>
        <taxon>Ecdysozoa</taxon>
        <taxon>Arthropoda</taxon>
        <taxon>Hexapoda</taxon>
        <taxon>Insecta</taxon>
        <taxon>Pterygota</taxon>
        <taxon>Neoptera</taxon>
        <taxon>Endopterygota</taxon>
        <taxon>Diptera</taxon>
        <taxon>Brachycera</taxon>
        <taxon>Muscomorpha</taxon>
        <taxon>Ephydroidea</taxon>
        <taxon>Drosophilidae</taxon>
        <taxon>Drosophila</taxon>
        <taxon>Sophophora</taxon>
    </lineage>
</organism>
<keyword evidence="2" id="KW-0808">Transferase</keyword>
<dbReference type="GeneID" id="34092"/>
<reference evidence="2 4" key="9">
    <citation type="journal article" date="2015" name="G3 (Bethesda)">
        <title>Gene Model Annotations for Drosophila melanogaster: Impact of High-Throughput Data.</title>
        <authorList>
            <consortium name="FlyBase Consortium"/>
            <person name="Matthews B.B."/>
            <person name="Dos Santos G."/>
            <person name="Crosby M.A."/>
            <person name="Emmert D.B."/>
            <person name="St Pierre S.E."/>
            <person name="Gramates L.S."/>
            <person name="Zhou P."/>
            <person name="Schroeder A.J."/>
            <person name="Falls K."/>
            <person name="Strelets V."/>
            <person name="Russo S.M."/>
            <person name="Gelbart W.M."/>
            <person name="null"/>
        </authorList>
    </citation>
    <scope>NUCLEOTIDE SEQUENCE [LARGE SCALE GENOMIC DNA]</scope>
    <source>
        <strain evidence="4">Berkeley</strain>
    </source>
</reference>
<dbReference type="VEuPathDB" id="VectorBase:FBgn0031974"/>
<reference evidence="2 4" key="3">
    <citation type="journal article" date="2002" name="Genome Biol.">
        <title>Annotation of the Drosophila melanogaster euchromatic genome: a systematic review.</title>
        <authorList>
            <person name="Misra S."/>
            <person name="Crosby M.A."/>
            <person name="Mungall C.J."/>
            <person name="Matthews B.B."/>
            <person name="Campbell K.S."/>
            <person name="Hradecky P."/>
            <person name="Huang Y."/>
            <person name="Kaminker J.S."/>
            <person name="Millburn G.H."/>
            <person name="Prochnik S.E."/>
            <person name="Smith C.D."/>
            <person name="Tupy J.L."/>
            <person name="Whitfied E.J."/>
            <person name="Bayraktaroglu L."/>
            <person name="Berman B.P."/>
            <person name="Bettencourt B.R."/>
            <person name="Celniker S.E."/>
            <person name="de Grey A.D."/>
            <person name="Drysdale R.A."/>
            <person name="Harris N.L."/>
            <person name="Richter J."/>
            <person name="Russo S."/>
            <person name="Schroeder A.J."/>
            <person name="Shu S.Q."/>
            <person name="Stapleton M."/>
            <person name="Yamada C."/>
            <person name="Ashburner M."/>
            <person name="Gelbart W.M."/>
            <person name="Rubin G.M."/>
            <person name="Lewis S.E."/>
        </authorList>
    </citation>
    <scope>GENOME REANNOTATION</scope>
    <source>
        <strain evidence="4">Berkeley</strain>
    </source>
</reference>
<reference evidence="2 4" key="2">
    <citation type="journal article" date="2002" name="Genome Biol.">
        <title>Finishing a whole-genome shotgun: release 3 of the Drosophila melanogaster euchromatic genome sequence.</title>
        <authorList>
            <person name="Celniker S.E."/>
            <person name="Wheeler D.A."/>
            <person name="Kronmiller B."/>
            <person name="Carlson J.W."/>
            <person name="Halpern A."/>
            <person name="Patel S."/>
            <person name="Adams M."/>
            <person name="Champe M."/>
            <person name="Dugan S.P."/>
            <person name="Frise E."/>
            <person name="Hodgson A."/>
            <person name="George R.A."/>
            <person name="Hoskins R.A."/>
            <person name="Laverty T."/>
            <person name="Muzny D.M."/>
            <person name="Nelson C.R."/>
            <person name="Pacleb J.M."/>
            <person name="Park S."/>
            <person name="Pfeiffer B.D."/>
            <person name="Richards S."/>
            <person name="Sodergren E.J."/>
            <person name="Svirskas R."/>
            <person name="Tabor P.E."/>
            <person name="Wan K."/>
            <person name="Stapleton M."/>
            <person name="Sutton G.G."/>
            <person name="Venter C."/>
            <person name="Weinstock G."/>
            <person name="Scherer S.E."/>
            <person name="Myers E.W."/>
            <person name="Gibbs R.A."/>
            <person name="Rubin G.M."/>
        </authorList>
    </citation>
    <scope>NUCLEOTIDE SEQUENCE [LARGE SCALE GENOMIC DNA]</scope>
    <source>
        <strain evidence="4">Berkeley</strain>
    </source>
</reference>
<evidence type="ECO:0000313" key="4">
    <source>
        <dbReference type="Proteomes" id="UP000000803"/>
    </source>
</evidence>
<reference evidence="2 4" key="1">
    <citation type="journal article" date="2000" name="Science">
        <title>The genome sequence of Drosophila melanogaster.</title>
        <authorList>
            <person name="Adams M.D."/>
            <person name="Celniker S.E."/>
            <person name="Holt R.A."/>
            <person name="Evans C.A."/>
            <person name="Gocayne J.D."/>
            <person name="Amanatides P.G."/>
            <person name="Scherer S.E."/>
            <person name="Li P.W."/>
            <person name="Hoskins R.A."/>
            <person name="Galle R.F."/>
            <person name="George R.A."/>
            <person name="Lewis S.E."/>
            <person name="Richards S."/>
            <person name="Ashburner M."/>
            <person name="Henderson S.N."/>
            <person name="Sutton G.G."/>
            <person name="Wortman J.R."/>
            <person name="Yandell M.D."/>
            <person name="Zhang Q."/>
            <person name="Chen L.X."/>
            <person name="Brandon R.C."/>
            <person name="Rogers Y.H."/>
            <person name="Blazej R.G."/>
            <person name="Champe M."/>
            <person name="Pfeiffer B.D."/>
            <person name="Wan K.H."/>
            <person name="Doyle C."/>
            <person name="Baxter E.G."/>
            <person name="Helt G."/>
            <person name="Nelson C.R."/>
            <person name="Gabor G.L."/>
            <person name="Abril J.F."/>
            <person name="Agbayani A."/>
            <person name="An H.J."/>
            <person name="Andrews-Pfannkoch C."/>
            <person name="Baldwin D."/>
            <person name="Ballew R.M."/>
            <person name="Basu A."/>
            <person name="Baxendale J."/>
            <person name="Bayraktaroglu L."/>
            <person name="Beasley E.M."/>
            <person name="Beeson K.Y."/>
            <person name="Benos P.V."/>
            <person name="Berman B.P."/>
            <person name="Bhandari D."/>
            <person name="Bolshakov S."/>
            <person name="Borkova D."/>
            <person name="Botchan M.R."/>
            <person name="Bouck J."/>
            <person name="Brokstein P."/>
            <person name="Brottier P."/>
            <person name="Burtis K.C."/>
            <person name="Busam D.A."/>
            <person name="Butler H."/>
            <person name="Cadieu E."/>
            <person name="Center A."/>
            <person name="Chandra I."/>
            <person name="Cherry J.M."/>
            <person name="Cawley S."/>
            <person name="Dahlke C."/>
            <person name="Davenport L.B."/>
            <person name="Davies P."/>
            <person name="de Pablos B."/>
            <person name="Delcher A."/>
            <person name="Deng Z."/>
            <person name="Mays A.D."/>
            <person name="Dew I."/>
            <person name="Dietz S.M."/>
            <person name="Dodson K."/>
            <person name="Doup L.E."/>
            <person name="Downes M."/>
            <person name="Dugan-Rocha S."/>
            <person name="Dunkov B.C."/>
            <person name="Dunn P."/>
            <person name="Durbin K.J."/>
            <person name="Evangelista C.C."/>
            <person name="Ferraz C."/>
            <person name="Ferriera S."/>
            <person name="Fleischmann W."/>
            <person name="Fosler C."/>
            <person name="Gabrielian A.E."/>
            <person name="Garg N.S."/>
            <person name="Gelbart W.M."/>
            <person name="Glasser K."/>
            <person name="Glodek A."/>
            <person name="Gong F."/>
            <person name="Gorrell J.H."/>
            <person name="Gu Z."/>
            <person name="Guan P."/>
            <person name="Harris M."/>
            <person name="Harris N.L."/>
            <person name="Harvey D."/>
            <person name="Heiman T.J."/>
            <person name="Hernandez J.R."/>
            <person name="Houck J."/>
            <person name="Hostin D."/>
            <person name="Houston K.A."/>
            <person name="Howland T.J."/>
            <person name="Wei M.H."/>
            <person name="Ibegwam C."/>
            <person name="Jalali M."/>
            <person name="Kalush F."/>
            <person name="Karpen G.H."/>
            <person name="Ke Z."/>
            <person name="Kennison J.A."/>
            <person name="Ketchum K.A."/>
            <person name="Kimmel B.E."/>
            <person name="Kodira C.D."/>
            <person name="Kraft C."/>
            <person name="Kravitz S."/>
            <person name="Kulp D."/>
            <person name="Lai Z."/>
            <person name="Lasko P."/>
            <person name="Lei Y."/>
            <person name="Levitsky A.A."/>
            <person name="Li J."/>
            <person name="Li Z."/>
            <person name="Liang Y."/>
            <person name="Lin X."/>
            <person name="Liu X."/>
            <person name="Mattei B."/>
            <person name="McIntosh T.C."/>
            <person name="McLeod M.P."/>
            <person name="McPherson D."/>
            <person name="Merkulov G."/>
            <person name="Milshina N.V."/>
            <person name="Mobarry C."/>
            <person name="Morris J."/>
            <person name="Moshrefi A."/>
            <person name="Mount S.M."/>
            <person name="Moy M."/>
            <person name="Murphy B."/>
            <person name="Murphy L."/>
            <person name="Muzny D.M."/>
            <person name="Nelson D.L."/>
            <person name="Nelson D.R."/>
            <person name="Nelson K.A."/>
            <person name="Nixon K."/>
            <person name="Nusskern D.R."/>
            <person name="Pacleb J.M."/>
            <person name="Palazzolo M."/>
            <person name="Pittman G.S."/>
            <person name="Pan S."/>
            <person name="Pollard J."/>
            <person name="Puri V."/>
            <person name="Reese M.G."/>
            <person name="Reinert K."/>
            <person name="Remington K."/>
            <person name="Saunders R.D."/>
            <person name="Scheeler F."/>
            <person name="Shen H."/>
            <person name="Shue B.C."/>
            <person name="Siden-Kiamos I."/>
            <person name="Simpson M."/>
            <person name="Skupski M.P."/>
            <person name="Smith T."/>
            <person name="Spier E."/>
            <person name="Spradling A.C."/>
            <person name="Stapleton M."/>
            <person name="Strong R."/>
            <person name="Sun E."/>
            <person name="Svirskas R."/>
            <person name="Tector C."/>
            <person name="Turner R."/>
            <person name="Venter E."/>
            <person name="Wang A.H."/>
            <person name="Wang X."/>
            <person name="Wang Z.Y."/>
            <person name="Wassarman D.A."/>
            <person name="Weinstock G.M."/>
            <person name="Weissenbach J."/>
            <person name="Williams S.M."/>
            <person name="WoodageT"/>
            <person name="Worley K.C."/>
            <person name="Wu D."/>
            <person name="Yang S."/>
            <person name="Yao Q.A."/>
            <person name="Ye J."/>
            <person name="Yeh R.F."/>
            <person name="Zaveri J.S."/>
            <person name="Zhan M."/>
            <person name="Zhang G."/>
            <person name="Zhao Q."/>
            <person name="Zheng L."/>
            <person name="Zheng X.H."/>
            <person name="Zhong F.N."/>
            <person name="Zhong W."/>
            <person name="Zhou X."/>
            <person name="Zhu S."/>
            <person name="Zhu X."/>
            <person name="Smith H.O."/>
            <person name="Gibbs R.A."/>
            <person name="Myers E.W."/>
            <person name="Rubin G.M."/>
            <person name="Venter J.C."/>
        </authorList>
    </citation>
    <scope>NUCLEOTIDE SEQUENCE [LARGE SCALE GENOMIC DNA]</scope>
    <source>
        <strain evidence="4">Berkeley</strain>
    </source>
</reference>
<dbReference type="EC" id="2.3.1.-" evidence="2"/>
<dbReference type="SUPFAM" id="SSF55729">
    <property type="entry name" value="Acyl-CoA N-acyltransferases (Nat)"/>
    <property type="match status" value="1"/>
</dbReference>
<reference evidence="2 4" key="7">
    <citation type="journal article" date="2007" name="Science">
        <title>The Release 5.1 annotation of Drosophila melanogaster heterochromatin.</title>
        <authorList>
            <person name="Smith C.D."/>
            <person name="Shu S."/>
            <person name="Mungall C.J."/>
            <person name="Karpen G.H."/>
        </authorList>
    </citation>
    <scope>NUCLEOTIDE SEQUENCE [LARGE SCALE GENOMIC DNA]</scope>
    <source>
        <strain evidence="4">Berkeley</strain>
    </source>
</reference>
<dbReference type="DNASU" id="34092"/>
<dbReference type="InterPro" id="IPR016181">
    <property type="entry name" value="Acyl_CoA_acyltransferase"/>
</dbReference>
<sequence>MSTENSLVEIPRGEWTKLRDLYVARDTDPQGYPCINNFIKWVEIDPQLKVNFLSLNGDWQSDGTFVLTLRSDTHMNHIYFNTLSENLDRVTKALECLKSIENEYDFFGFSTRLKPVVEYIGNKYYANKKLHTVDTVWYAASKELVDTFNIHLQHLTIEDAEIINENWPHNKPGSIDFVRSLIKYNINLGAYDDKGKLVAWCLRLPIGSLGLLQVLESHKRLGLGSLLVKSMAKKISAAGDQVLAPVVTKNTPSRSMFEKLGFRAIDNTYWAA</sequence>
<dbReference type="PROSITE" id="PS51186">
    <property type="entry name" value="GNAT"/>
    <property type="match status" value="1"/>
</dbReference>
<dbReference type="InterPro" id="IPR013653">
    <property type="entry name" value="GCN5-like_dom"/>
</dbReference>
<dbReference type="PANTHER" id="PTHR20958:SF10">
    <property type="entry name" value="GH05617P-RELATED"/>
    <property type="match status" value="1"/>
</dbReference>
<evidence type="ECO:0000313" key="3">
    <source>
        <dbReference type="FlyBase" id="FBgn0031974"/>
    </source>
</evidence>
<dbReference type="OrthoDB" id="7305308at2759"/>
<dbReference type="KEGG" id="dme:Dmel_CG12560"/>
<dbReference type="Pfam" id="PF08445">
    <property type="entry name" value="FR47"/>
    <property type="match status" value="1"/>
</dbReference>
<keyword evidence="4" id="KW-1185">Reference proteome</keyword>
<keyword evidence="2" id="KW-0012">Acyltransferase</keyword>
<dbReference type="InterPro" id="IPR000182">
    <property type="entry name" value="GNAT_dom"/>
</dbReference>
<reference evidence="2 4" key="10">
    <citation type="journal article" date="2015" name="G3 (Bethesda)">
        <title>Gene Model Annotations for Drosophila melanogaster: The Rule-Benders.</title>
        <authorList>
            <consortium name="FlyBase Consortium"/>
            <person name="Crosby M.A."/>
            <person name="Gramates L.S."/>
            <person name="Dos Santos G."/>
            <person name="Matthews B.B."/>
            <person name="St Pierre S.E."/>
            <person name="Zhou P."/>
            <person name="Schroeder A.J."/>
            <person name="Falls K."/>
            <person name="Emmert D.B."/>
            <person name="Russo S.M."/>
            <person name="Gelbart W.M."/>
            <person name="null"/>
        </authorList>
    </citation>
    <scope>NUCLEOTIDE SEQUENCE [LARGE SCALE GENOMIC DNA]</scope>
    <source>
        <strain evidence="4">Berkeley</strain>
    </source>
</reference>
<dbReference type="GO" id="GO:0016747">
    <property type="term" value="F:acyltransferase activity, transferring groups other than amino-acyl groups"/>
    <property type="evidence" value="ECO:0007669"/>
    <property type="project" value="InterPro"/>
</dbReference>
<name>X2JDI9_DROME</name>
<dbReference type="PANTHER" id="PTHR20958">
    <property type="entry name" value="GLYCINE N-ACYLTRANSFERASE-LIKE PROTEIN"/>
    <property type="match status" value="1"/>
</dbReference>
<protein>
    <submittedName>
        <fullName evidence="2">Uncharacterized protein, isoform C</fullName>
        <ecNumber evidence="2">2.3.1.-</ecNumber>
        <ecNumber evidence="2">2.3.1.13</ecNumber>
    </submittedName>
</protein>
<evidence type="ECO:0000259" key="1">
    <source>
        <dbReference type="PROSITE" id="PS51186"/>
    </source>
</evidence>
<gene>
    <name evidence="2" type="primary">Dmel\CG12560</name>
    <name evidence="2 3" type="ORF">CG12560</name>
    <name evidence="2" type="ORF">Dmel_CG12560</name>
</gene>
<reference evidence="2 4" key="11">
    <citation type="journal article" date="2015" name="Genome Res.">
        <title>The Release 6 reference sequence of the Drosophila melanogaster genome.</title>
        <authorList>
            <person name="Hoskins R.A."/>
            <person name="Carlson J.W."/>
            <person name="Wan K.H."/>
            <person name="Park S."/>
            <person name="Mendez I."/>
            <person name="Galle S.E."/>
            <person name="Booth B.W."/>
            <person name="Pfeiffer B.D."/>
            <person name="George R.A."/>
            <person name="Svirskas R."/>
            <person name="Krzywinski M."/>
            <person name="Schein J."/>
            <person name="Accardo M.C."/>
            <person name="Damia E."/>
            <person name="Messina G."/>
            <person name="Mendez-Lago M."/>
            <person name="de Pablos B."/>
            <person name="Demakova O.V."/>
            <person name="Andreyeva E.N."/>
            <person name="Boldyreva L.V."/>
            <person name="Marra M."/>
            <person name="Carvalho A.B."/>
            <person name="Dimitri P."/>
            <person name="Villasante A."/>
            <person name="Zhimulev I.F."/>
            <person name="Rubin G.M."/>
            <person name="Karpen G.H."/>
            <person name="Celniker S.E."/>
        </authorList>
    </citation>
    <scope>NUCLEOTIDE SEQUENCE [LARGE SCALE GENOMIC DNA]</scope>
    <source>
        <strain evidence="4">Berkeley</strain>
    </source>
</reference>
<accession>X2JDI9</accession>
<dbReference type="BioGRID-ORCS" id="34092">
    <property type="hits" value="0 hits in 1 CRISPR screen"/>
</dbReference>
<reference evidence="2 4" key="8">
    <citation type="journal article" date="2007" name="Science">
        <title>Sequence finishing and mapping of Drosophila melanogaster heterochromatin.</title>
        <authorList>
            <person name="Hoskins R.A."/>
            <person name="Carlson J.W."/>
            <person name="Kennedy C."/>
            <person name="Acevedo D."/>
            <person name="Evans-Holm M."/>
            <person name="Frise E."/>
            <person name="Wan K.H."/>
            <person name="Park S."/>
            <person name="Mendez-Lago M."/>
            <person name="Rossi F."/>
            <person name="Villasante A."/>
            <person name="Dimitri P."/>
            <person name="Karpen G.H."/>
            <person name="Celniker S.E."/>
        </authorList>
    </citation>
    <scope>NUCLEOTIDE SEQUENCE [LARGE SCALE GENOMIC DNA]</scope>
    <source>
        <strain evidence="4">Berkeley</strain>
    </source>
</reference>
<dbReference type="Gene3D" id="3.40.630.30">
    <property type="match status" value="2"/>
</dbReference>
<dbReference type="InterPro" id="IPR053225">
    <property type="entry name" value="Acyl-CoA_N-acyltransferase"/>
</dbReference>
<dbReference type="AGR" id="FB:FBgn0031974"/>
<keyword evidence="5" id="KW-1267">Proteomics identification</keyword>
<dbReference type="FlyBase" id="FBgn0031974">
    <property type="gene designation" value="CG12560"/>
</dbReference>
<reference evidence="2 4" key="6">
    <citation type="journal article" date="2005" name="PLoS Comput. Biol.">
        <title>Combined evidence annotation of transposable elements in genome sequences.</title>
        <authorList>
            <person name="Quesneville H."/>
            <person name="Bergman C.M."/>
            <person name="Andrieu O."/>
            <person name="Autard D."/>
            <person name="Nouaud D."/>
            <person name="Ashburner M."/>
            <person name="Anxolabehere D."/>
        </authorList>
    </citation>
    <scope>NUCLEOTIDE SEQUENCE [LARGE SCALE GENOMIC DNA]</scope>
    <source>
        <strain evidence="4">Berkeley</strain>
    </source>
</reference>
<feature type="domain" description="N-acetyltransferase" evidence="1">
    <location>
        <begin position="150"/>
        <end position="272"/>
    </location>
</feature>